<feature type="compositionally biased region" description="Basic and acidic residues" evidence="7">
    <location>
        <begin position="478"/>
        <end position="494"/>
    </location>
</feature>
<keyword evidence="2" id="KW-0479">Metal-binding</keyword>
<dbReference type="GO" id="GO:0003677">
    <property type="term" value="F:DNA binding"/>
    <property type="evidence" value="ECO:0007669"/>
    <property type="project" value="InterPro"/>
</dbReference>
<keyword evidence="5" id="KW-0539">Nucleus</keyword>
<dbReference type="PANTHER" id="PTHR23215:SF0">
    <property type="entry name" value="BUB3-INTERACTING AND GLEBS MOTIF-CONTAINING PROTEIN ZNF207"/>
    <property type="match status" value="1"/>
</dbReference>
<dbReference type="eggNOG" id="KOG2893">
    <property type="taxonomic scope" value="Eukaryota"/>
</dbReference>
<dbReference type="SMART" id="SM00355">
    <property type="entry name" value="ZnF_C2H2"/>
    <property type="match status" value="2"/>
</dbReference>
<dbReference type="SUPFAM" id="SSF57667">
    <property type="entry name" value="beta-beta-alpha zinc fingers"/>
    <property type="match status" value="1"/>
</dbReference>
<dbReference type="EMBL" id="AMGW01000006">
    <property type="protein sequence ID" value="EXJ55127.1"/>
    <property type="molecule type" value="Genomic_DNA"/>
</dbReference>
<dbReference type="STRING" id="1182544.W9VHK1"/>
<evidence type="ECO:0000313" key="10">
    <source>
        <dbReference type="EMBL" id="EXJ55127.1"/>
    </source>
</evidence>
<feature type="region of interest" description="Disordered" evidence="7">
    <location>
        <begin position="119"/>
        <end position="139"/>
    </location>
</feature>
<dbReference type="InterPro" id="IPR013087">
    <property type="entry name" value="Znf_C2H2_type"/>
</dbReference>
<keyword evidence="4" id="KW-0862">Zinc</keyword>
<dbReference type="PANTHER" id="PTHR23215">
    <property type="entry name" value="ZINC FINGER PROTEIN 207"/>
    <property type="match status" value="1"/>
</dbReference>
<dbReference type="Gene3D" id="3.30.160.60">
    <property type="entry name" value="Classic Zinc Finger"/>
    <property type="match status" value="1"/>
</dbReference>
<sequence length="528" mass="55863">MTKKKRHHPDVEEVLSRPWCYYCERDFDDLKILINHQKAKHFKCERCGRRLNTAGGLSVHMSQVHKENLTAVDNALPNRVGLDIEIFGMEGIPEDIVQQHNQRVLTNFHQAQAERQAATGNNAQNGPVPSAPKKPKVEQISDIKARLAAHKAAKLAAENGEGGSSGGNTPKTPAAAQLSQPQANPVGHLKSLFDHIHSYNLQAATPAYPGYQQPYTVPPTNGSYSQPPSFPQPPAPASTAYQPPPTYPTIASPPAVGAYGQTPIPQSGQPGYPQPYGQQPYAPPPTAPFQQQSSPVGYPPQPSFSPPQYIPQYPGQSFLGQPNALPRPPYPGSPAPGFPQPPPPLVQQSLSPATNGNFPAPVRTGSVSLPSAPGLPQRPAFGAPPVNAFQFQQMHQGQLPASQSHNVVSQYASGQAASSTAAGPPPQLPAAAEAASSLDDLIANASKQADANAAAAAAAASAKTATPTAPAPAATELVEDKAGPKKDKEKEKPKSTRLVYSDNETSPEERMAKLAKYAFTPAQNTVVV</sequence>
<evidence type="ECO:0008006" key="12">
    <source>
        <dbReference type="Google" id="ProtNLM"/>
    </source>
</evidence>
<dbReference type="OrthoDB" id="1306014at2759"/>
<feature type="compositionally biased region" description="Pro residues" evidence="7">
    <location>
        <begin position="325"/>
        <end position="345"/>
    </location>
</feature>
<dbReference type="FunFam" id="3.30.160.60:FF:000354">
    <property type="entry name" value="C2H2 finger domain-containing protein"/>
    <property type="match status" value="1"/>
</dbReference>
<protein>
    <recommendedName>
        <fullName evidence="12">C2H2-type domain-containing protein</fullName>
    </recommendedName>
</protein>
<name>W9VHK1_9EURO</name>
<dbReference type="PROSITE" id="PS50157">
    <property type="entry name" value="ZINC_FINGER_C2H2_2"/>
    <property type="match status" value="1"/>
</dbReference>
<keyword evidence="3 6" id="KW-0863">Zinc-finger</keyword>
<feature type="compositionally biased region" description="Low complexity" evidence="7">
    <location>
        <begin position="409"/>
        <end position="422"/>
    </location>
</feature>
<evidence type="ECO:0000313" key="11">
    <source>
        <dbReference type="Proteomes" id="UP000019473"/>
    </source>
</evidence>
<keyword evidence="11" id="KW-1185">Reference proteome</keyword>
<evidence type="ECO:0000256" key="1">
    <source>
        <dbReference type="ARBA" id="ARBA00004123"/>
    </source>
</evidence>
<dbReference type="CDD" id="cd20908">
    <property type="entry name" value="SUF4-like"/>
    <property type="match status" value="1"/>
</dbReference>
<accession>W9VHK1</accession>
<feature type="region of interest" description="Disordered" evidence="7">
    <location>
        <begin position="210"/>
        <end position="435"/>
    </location>
</feature>
<feature type="compositionally biased region" description="Polar residues" evidence="7">
    <location>
        <begin position="213"/>
        <end position="224"/>
    </location>
</feature>
<feature type="compositionally biased region" description="Pro residues" evidence="7">
    <location>
        <begin position="297"/>
        <end position="309"/>
    </location>
</feature>
<dbReference type="Proteomes" id="UP000019473">
    <property type="component" value="Unassembled WGS sequence"/>
</dbReference>
<proteinExistence type="predicted"/>
<dbReference type="GO" id="GO:0005634">
    <property type="term" value="C:nucleus"/>
    <property type="evidence" value="ECO:0007669"/>
    <property type="project" value="UniProtKB-SubCell"/>
</dbReference>
<feature type="domain" description="BED-type" evidence="9">
    <location>
        <begin position="13"/>
        <end position="72"/>
    </location>
</feature>
<evidence type="ECO:0000256" key="5">
    <source>
        <dbReference type="ARBA" id="ARBA00023242"/>
    </source>
</evidence>
<evidence type="ECO:0000259" key="9">
    <source>
        <dbReference type="PROSITE" id="PS50808"/>
    </source>
</evidence>
<dbReference type="InterPro" id="IPR003656">
    <property type="entry name" value="Znf_BED"/>
</dbReference>
<dbReference type="PROSITE" id="PS00028">
    <property type="entry name" value="ZINC_FINGER_C2H2_1"/>
    <property type="match status" value="1"/>
</dbReference>
<gene>
    <name evidence="10" type="ORF">A1O7_08052</name>
</gene>
<feature type="compositionally biased region" description="Low complexity" evidence="7">
    <location>
        <begin position="448"/>
        <end position="475"/>
    </location>
</feature>
<evidence type="ECO:0000256" key="7">
    <source>
        <dbReference type="SAM" id="MobiDB-lite"/>
    </source>
</evidence>
<evidence type="ECO:0000256" key="3">
    <source>
        <dbReference type="ARBA" id="ARBA00022771"/>
    </source>
</evidence>
<evidence type="ECO:0000259" key="8">
    <source>
        <dbReference type="PROSITE" id="PS50157"/>
    </source>
</evidence>
<dbReference type="HOGENOM" id="CLU_037132_0_1_1"/>
<evidence type="ECO:0000256" key="2">
    <source>
        <dbReference type="ARBA" id="ARBA00022723"/>
    </source>
</evidence>
<dbReference type="GeneID" id="19182622"/>
<dbReference type="RefSeq" id="XP_007760237.1">
    <property type="nucleotide sequence ID" value="XM_007762047.1"/>
</dbReference>
<feature type="compositionally biased region" description="Low complexity" evidence="7">
    <location>
        <begin position="263"/>
        <end position="280"/>
    </location>
</feature>
<feature type="region of interest" description="Disordered" evidence="7">
    <location>
        <begin position="448"/>
        <end position="507"/>
    </location>
</feature>
<dbReference type="PROSITE" id="PS50808">
    <property type="entry name" value="ZF_BED"/>
    <property type="match status" value="1"/>
</dbReference>
<evidence type="ECO:0000256" key="6">
    <source>
        <dbReference type="PROSITE-ProRule" id="PRU00042"/>
    </source>
</evidence>
<feature type="compositionally biased region" description="Pro residues" evidence="7">
    <location>
        <begin position="228"/>
        <end position="247"/>
    </location>
</feature>
<reference evidence="10 11" key="1">
    <citation type="submission" date="2013-03" db="EMBL/GenBank/DDBJ databases">
        <title>The Genome Sequence of Cladophialophora yegresii CBS 114405.</title>
        <authorList>
            <consortium name="The Broad Institute Genomics Platform"/>
            <person name="Cuomo C."/>
            <person name="de Hoog S."/>
            <person name="Gorbushina A."/>
            <person name="Walker B."/>
            <person name="Young S.K."/>
            <person name="Zeng Q."/>
            <person name="Gargeya S."/>
            <person name="Fitzgerald M."/>
            <person name="Haas B."/>
            <person name="Abouelleil A."/>
            <person name="Allen A.W."/>
            <person name="Alvarado L."/>
            <person name="Arachchi H.M."/>
            <person name="Berlin A.M."/>
            <person name="Chapman S.B."/>
            <person name="Gainer-Dewar J."/>
            <person name="Goldberg J."/>
            <person name="Griggs A."/>
            <person name="Gujja S."/>
            <person name="Hansen M."/>
            <person name="Howarth C."/>
            <person name="Imamovic A."/>
            <person name="Ireland A."/>
            <person name="Larimer J."/>
            <person name="McCowan C."/>
            <person name="Murphy C."/>
            <person name="Pearson M."/>
            <person name="Poon T.W."/>
            <person name="Priest M."/>
            <person name="Roberts A."/>
            <person name="Saif S."/>
            <person name="Shea T."/>
            <person name="Sisk P."/>
            <person name="Sykes S."/>
            <person name="Wortman J."/>
            <person name="Nusbaum C."/>
            <person name="Birren B."/>
        </authorList>
    </citation>
    <scope>NUCLEOTIDE SEQUENCE [LARGE SCALE GENOMIC DNA]</scope>
    <source>
        <strain evidence="10 11">CBS 114405</strain>
    </source>
</reference>
<organism evidence="10 11">
    <name type="scientific">Cladophialophora yegresii CBS 114405</name>
    <dbReference type="NCBI Taxonomy" id="1182544"/>
    <lineage>
        <taxon>Eukaryota</taxon>
        <taxon>Fungi</taxon>
        <taxon>Dikarya</taxon>
        <taxon>Ascomycota</taxon>
        <taxon>Pezizomycotina</taxon>
        <taxon>Eurotiomycetes</taxon>
        <taxon>Chaetothyriomycetidae</taxon>
        <taxon>Chaetothyriales</taxon>
        <taxon>Herpotrichiellaceae</taxon>
        <taxon>Cladophialophora</taxon>
    </lineage>
</organism>
<feature type="region of interest" description="Disordered" evidence="7">
    <location>
        <begin position="151"/>
        <end position="182"/>
    </location>
</feature>
<dbReference type="InterPro" id="IPR036236">
    <property type="entry name" value="Znf_C2H2_sf"/>
</dbReference>
<dbReference type="AlphaFoldDB" id="W9VHK1"/>
<feature type="domain" description="C2H2-type" evidence="8">
    <location>
        <begin position="42"/>
        <end position="70"/>
    </location>
</feature>
<evidence type="ECO:0000256" key="4">
    <source>
        <dbReference type="ARBA" id="ARBA00022833"/>
    </source>
</evidence>
<dbReference type="VEuPathDB" id="FungiDB:A1O7_08052"/>
<feature type="compositionally biased region" description="Polar residues" evidence="7">
    <location>
        <begin position="389"/>
        <end position="408"/>
    </location>
</feature>
<comment type="caution">
    <text evidence="10">The sequence shown here is derived from an EMBL/GenBank/DDBJ whole genome shotgun (WGS) entry which is preliminary data.</text>
</comment>
<dbReference type="GO" id="GO:0008270">
    <property type="term" value="F:zinc ion binding"/>
    <property type="evidence" value="ECO:0007669"/>
    <property type="project" value="UniProtKB-KW"/>
</dbReference>
<comment type="subcellular location">
    <subcellularLocation>
        <location evidence="1">Nucleus</location>
    </subcellularLocation>
</comment>